<dbReference type="Proteomes" id="UP001153678">
    <property type="component" value="Unassembled WGS sequence"/>
</dbReference>
<evidence type="ECO:0000313" key="1">
    <source>
        <dbReference type="EMBL" id="CAI2191532.1"/>
    </source>
</evidence>
<feature type="non-terminal residue" evidence="1">
    <location>
        <position position="1"/>
    </location>
</feature>
<proteinExistence type="predicted"/>
<dbReference type="InterPro" id="IPR032675">
    <property type="entry name" value="LRR_dom_sf"/>
</dbReference>
<dbReference type="SUPFAM" id="SSF52047">
    <property type="entry name" value="RNI-like"/>
    <property type="match status" value="1"/>
</dbReference>
<name>A0A9W4T5W8_9GLOM</name>
<sequence>YLDFSRVMTLQNNVLIIAIIKQSLNLKHIEICGNEIDDEITEALAHTCHKLEYLDLSCCSFVNESSICNIICFCSRL</sequence>
<dbReference type="AlphaFoldDB" id="A0A9W4T5W8"/>
<accession>A0A9W4T5W8</accession>
<gene>
    <name evidence="1" type="ORF">FWILDA_LOCUS15118</name>
</gene>
<dbReference type="Pfam" id="PF00560">
    <property type="entry name" value="LRR_1"/>
    <property type="match status" value="1"/>
</dbReference>
<protein>
    <submittedName>
        <fullName evidence="1">3998_t:CDS:1</fullName>
    </submittedName>
</protein>
<dbReference type="EMBL" id="CAMKVN010007468">
    <property type="protein sequence ID" value="CAI2191532.1"/>
    <property type="molecule type" value="Genomic_DNA"/>
</dbReference>
<dbReference type="Gene3D" id="3.80.10.10">
    <property type="entry name" value="Ribonuclease Inhibitor"/>
    <property type="match status" value="1"/>
</dbReference>
<keyword evidence="2" id="KW-1185">Reference proteome</keyword>
<evidence type="ECO:0000313" key="2">
    <source>
        <dbReference type="Proteomes" id="UP001153678"/>
    </source>
</evidence>
<comment type="caution">
    <text evidence="1">The sequence shown here is derived from an EMBL/GenBank/DDBJ whole genome shotgun (WGS) entry which is preliminary data.</text>
</comment>
<reference evidence="1" key="1">
    <citation type="submission" date="2022-08" db="EMBL/GenBank/DDBJ databases">
        <authorList>
            <person name="Kallberg Y."/>
            <person name="Tangrot J."/>
            <person name="Rosling A."/>
        </authorList>
    </citation>
    <scope>NUCLEOTIDE SEQUENCE</scope>
    <source>
        <strain evidence="1">Wild A</strain>
    </source>
</reference>
<dbReference type="Pfam" id="PF13516">
    <property type="entry name" value="LRR_6"/>
    <property type="match status" value="1"/>
</dbReference>
<dbReference type="OrthoDB" id="550575at2759"/>
<organism evidence="1 2">
    <name type="scientific">Funneliformis geosporum</name>
    <dbReference type="NCBI Taxonomy" id="1117311"/>
    <lineage>
        <taxon>Eukaryota</taxon>
        <taxon>Fungi</taxon>
        <taxon>Fungi incertae sedis</taxon>
        <taxon>Mucoromycota</taxon>
        <taxon>Glomeromycotina</taxon>
        <taxon>Glomeromycetes</taxon>
        <taxon>Glomerales</taxon>
        <taxon>Glomeraceae</taxon>
        <taxon>Funneliformis</taxon>
    </lineage>
</organism>
<dbReference type="InterPro" id="IPR001611">
    <property type="entry name" value="Leu-rich_rpt"/>
</dbReference>